<dbReference type="EMBL" id="BEHY01000058">
    <property type="protein sequence ID" value="GBD09686.1"/>
    <property type="molecule type" value="Genomic_DNA"/>
</dbReference>
<evidence type="ECO:0000256" key="3">
    <source>
        <dbReference type="ARBA" id="ARBA00022989"/>
    </source>
</evidence>
<evidence type="ECO:0000256" key="1">
    <source>
        <dbReference type="ARBA" id="ARBA00004141"/>
    </source>
</evidence>
<keyword evidence="4 5" id="KW-0472">Membrane</keyword>
<evidence type="ECO:0000256" key="5">
    <source>
        <dbReference type="SAM" id="Phobius"/>
    </source>
</evidence>
<proteinExistence type="predicted"/>
<protein>
    <recommendedName>
        <fullName evidence="8">Colicin V production protein</fullName>
    </recommendedName>
</protein>
<dbReference type="AlphaFoldDB" id="A0A2H5Y8B5"/>
<dbReference type="GO" id="GO:0016020">
    <property type="term" value="C:membrane"/>
    <property type="evidence" value="ECO:0007669"/>
    <property type="project" value="UniProtKB-SubCell"/>
</dbReference>
<reference evidence="7" key="1">
    <citation type="submission" date="2017-09" db="EMBL/GenBank/DDBJ databases">
        <title>Metaegenomics of thermophilic ammonia-oxidizing enrichment culture.</title>
        <authorList>
            <person name="Kato S."/>
            <person name="Suzuki K."/>
        </authorList>
    </citation>
    <scope>NUCLEOTIDE SEQUENCE [LARGE SCALE GENOMIC DNA]</scope>
</reference>
<keyword evidence="2 5" id="KW-0812">Transmembrane</keyword>
<evidence type="ECO:0000256" key="2">
    <source>
        <dbReference type="ARBA" id="ARBA00022692"/>
    </source>
</evidence>
<feature type="transmembrane region" description="Helical" evidence="5">
    <location>
        <begin position="32"/>
        <end position="52"/>
    </location>
</feature>
<dbReference type="Pfam" id="PF02674">
    <property type="entry name" value="Colicin_V"/>
    <property type="match status" value="1"/>
</dbReference>
<gene>
    <name evidence="6" type="ORF">HRbin22_01944</name>
</gene>
<keyword evidence="3 5" id="KW-1133">Transmembrane helix</keyword>
<organism evidence="6 7">
    <name type="scientific">Candidatus Thermoflexus japonica</name>
    <dbReference type="NCBI Taxonomy" id="2035417"/>
    <lineage>
        <taxon>Bacteria</taxon>
        <taxon>Bacillati</taxon>
        <taxon>Chloroflexota</taxon>
        <taxon>Thermoflexia</taxon>
        <taxon>Thermoflexales</taxon>
        <taxon>Thermoflexaceae</taxon>
        <taxon>Thermoflexus</taxon>
    </lineage>
</organism>
<comment type="subcellular location">
    <subcellularLocation>
        <location evidence="1">Membrane</location>
        <topology evidence="1">Multi-pass membrane protein</topology>
    </subcellularLocation>
</comment>
<evidence type="ECO:0000313" key="6">
    <source>
        <dbReference type="EMBL" id="GBD09686.1"/>
    </source>
</evidence>
<accession>A0A2H5Y8B5</accession>
<evidence type="ECO:0008006" key="8">
    <source>
        <dbReference type="Google" id="ProtNLM"/>
    </source>
</evidence>
<name>A0A2H5Y8B5_9CHLR</name>
<dbReference type="GO" id="GO:0009403">
    <property type="term" value="P:toxin biosynthetic process"/>
    <property type="evidence" value="ECO:0007669"/>
    <property type="project" value="InterPro"/>
</dbReference>
<comment type="caution">
    <text evidence="6">The sequence shown here is derived from an EMBL/GenBank/DDBJ whole genome shotgun (WGS) entry which is preliminary data.</text>
</comment>
<dbReference type="InterPro" id="IPR003825">
    <property type="entry name" value="Colicin-V_CvpA"/>
</dbReference>
<feature type="transmembrane region" description="Helical" evidence="5">
    <location>
        <begin position="64"/>
        <end position="87"/>
    </location>
</feature>
<dbReference type="Proteomes" id="UP000236642">
    <property type="component" value="Unassembled WGS sequence"/>
</dbReference>
<feature type="transmembrane region" description="Helical" evidence="5">
    <location>
        <begin position="99"/>
        <end position="123"/>
    </location>
</feature>
<evidence type="ECO:0000256" key="4">
    <source>
        <dbReference type="ARBA" id="ARBA00023136"/>
    </source>
</evidence>
<sequence>MIFDLVLVLGALISGFIGGRRGLIKQILSLASVYLSLLLAIGFQDLLVGAFTRAVGLITIETSIFFFAIIFLIAYIGVELLNFAFYRETRLAALGLMDYLLGGLAGLLWWLVLVGAVLTLIFYSLTVPWTWRLAPIAAALRADFSASTTLPILAMLFKNYAIIPIRLLMHPLPPILTGWP</sequence>
<evidence type="ECO:0000313" key="7">
    <source>
        <dbReference type="Proteomes" id="UP000236642"/>
    </source>
</evidence>